<keyword evidence="2" id="KW-1185">Reference proteome</keyword>
<dbReference type="AlphaFoldDB" id="A0A1P8JXE0"/>
<dbReference type="Proteomes" id="UP000186609">
    <property type="component" value="Chromosome"/>
</dbReference>
<dbReference type="KEGG" id="rhy:RD110_15375"/>
<evidence type="ECO:0000313" key="2">
    <source>
        <dbReference type="Proteomes" id="UP000186609"/>
    </source>
</evidence>
<proteinExistence type="predicted"/>
<dbReference type="EMBL" id="CP019236">
    <property type="protein sequence ID" value="APW38405.1"/>
    <property type="molecule type" value="Genomic_DNA"/>
</dbReference>
<dbReference type="STRING" id="1842727.RD110_15375"/>
<evidence type="ECO:0000313" key="1">
    <source>
        <dbReference type="EMBL" id="APW38405.1"/>
    </source>
</evidence>
<dbReference type="SUPFAM" id="SSF55729">
    <property type="entry name" value="Acyl-CoA N-acyltransferases (Nat)"/>
    <property type="match status" value="1"/>
</dbReference>
<dbReference type="OrthoDB" id="582214at2"/>
<dbReference type="RefSeq" id="WP_076200284.1">
    <property type="nucleotide sequence ID" value="NZ_CP019236.1"/>
</dbReference>
<protein>
    <submittedName>
        <fullName evidence="1">GNAT family N-acetyltransferase</fullName>
    </submittedName>
</protein>
<dbReference type="GO" id="GO:0016740">
    <property type="term" value="F:transferase activity"/>
    <property type="evidence" value="ECO:0007669"/>
    <property type="project" value="UniProtKB-KW"/>
</dbReference>
<sequence>MTEPTRAHLGDGYKTYFSIAPALEPERIDDVFFIRHDVYARELGFEPVRDNQRETDQYDARSVHCLVRTAQEPSRLVGCARVVLTDNADPDAPLPFELTCRNTLDRSIIDPAKLPRHRIAEVSRLAVLSEFRRRKGEQHSAAVISDNDFGNEQQPRFPFIPVSLYIGAVALARRQGVEYLFTLTEPRLAEHFGKLGVHIVPIGGPVEHRGQRIPSMLRVEGMYDSLRALVKPLWNTINEQIDGVYSAHAEQQAPQSAAAPLA</sequence>
<reference evidence="1 2" key="1">
    <citation type="submission" date="2017-01" db="EMBL/GenBank/DDBJ databases">
        <authorList>
            <person name="Mah S.A."/>
            <person name="Swanson W.J."/>
            <person name="Moy G.W."/>
            <person name="Vacquier V.D."/>
        </authorList>
    </citation>
    <scope>NUCLEOTIDE SEQUENCE [LARGE SCALE GENOMIC DNA]</scope>
    <source>
        <strain evidence="1 2">DCY110</strain>
    </source>
</reference>
<keyword evidence="1" id="KW-0808">Transferase</keyword>
<name>A0A1P8JXE0_9BURK</name>
<gene>
    <name evidence="1" type="ORF">RD110_15375</name>
</gene>
<accession>A0A1P8JXE0</accession>
<dbReference type="Pfam" id="PF13444">
    <property type="entry name" value="Acetyltransf_5"/>
    <property type="match status" value="1"/>
</dbReference>
<organism evidence="1 2">
    <name type="scientific">Rhodoferax koreensis</name>
    <dbReference type="NCBI Taxonomy" id="1842727"/>
    <lineage>
        <taxon>Bacteria</taxon>
        <taxon>Pseudomonadati</taxon>
        <taxon>Pseudomonadota</taxon>
        <taxon>Betaproteobacteria</taxon>
        <taxon>Burkholderiales</taxon>
        <taxon>Comamonadaceae</taxon>
        <taxon>Rhodoferax</taxon>
    </lineage>
</organism>
<dbReference type="Gene3D" id="3.40.630.30">
    <property type="match status" value="1"/>
</dbReference>
<dbReference type="InterPro" id="IPR022484">
    <property type="entry name" value="PEP-CTERM/exosrtase_acylTfrase"/>
</dbReference>
<dbReference type="InterPro" id="IPR016181">
    <property type="entry name" value="Acyl_CoA_acyltransferase"/>
</dbReference>
<dbReference type="NCBIfam" id="TIGR03694">
    <property type="entry name" value="exosort_acyl"/>
    <property type="match status" value="1"/>
</dbReference>